<dbReference type="PANTHER" id="PTHR43330:SF27">
    <property type="entry name" value="METHIONINE AMINOPEPTIDASE"/>
    <property type="match status" value="1"/>
</dbReference>
<evidence type="ECO:0000256" key="6">
    <source>
        <dbReference type="HAMAP-Rule" id="MF_01974"/>
    </source>
</evidence>
<evidence type="ECO:0000256" key="3">
    <source>
        <dbReference type="ARBA" id="ARBA00022670"/>
    </source>
</evidence>
<dbReference type="PROSITE" id="PS00680">
    <property type="entry name" value="MAP_1"/>
    <property type="match status" value="1"/>
</dbReference>
<feature type="binding site" evidence="6">
    <location>
        <position position="244"/>
    </location>
    <ligand>
        <name>a divalent metal cation</name>
        <dbReference type="ChEBI" id="CHEBI:60240"/>
        <label>1</label>
    </ligand>
</feature>
<comment type="function">
    <text evidence="1 6">Removes the N-terminal methionine from nascent proteins. The N-terminal methionine is often cleaved when the second residue in the primary sequence is small and uncharged (Met-Ala-, Cys, Gly, Pro, Ser, Thr, or Val). Requires deformylation of the N(alpha)-formylated initiator methionine before it can be hydrolyzed.</text>
</comment>
<dbReference type="NCBIfam" id="TIGR00500">
    <property type="entry name" value="met_pdase_I"/>
    <property type="match status" value="1"/>
</dbReference>
<dbReference type="EMBL" id="FQXS01000028">
    <property type="protein sequence ID" value="SHI07103.1"/>
    <property type="molecule type" value="Genomic_DNA"/>
</dbReference>
<feature type="binding site" evidence="6">
    <location>
        <position position="213"/>
    </location>
    <ligand>
        <name>a divalent metal cation</name>
        <dbReference type="ChEBI" id="CHEBI:60240"/>
        <label>2</label>
        <note>catalytic</note>
    </ligand>
</feature>
<dbReference type="GO" id="GO:0004239">
    <property type="term" value="F:initiator methionyl aminopeptidase activity"/>
    <property type="evidence" value="ECO:0007669"/>
    <property type="project" value="UniProtKB-UniRule"/>
</dbReference>
<dbReference type="Gene3D" id="3.90.230.10">
    <property type="entry name" value="Creatinase/methionine aminopeptidase superfamily"/>
    <property type="match status" value="1"/>
</dbReference>
<dbReference type="PRINTS" id="PR00599">
    <property type="entry name" value="MAPEPTIDASE"/>
</dbReference>
<dbReference type="Pfam" id="PF00557">
    <property type="entry name" value="Peptidase_M24"/>
    <property type="match status" value="1"/>
</dbReference>
<keyword evidence="10" id="KW-1185">Reference proteome</keyword>
<feature type="binding site" evidence="6">
    <location>
        <position position="88"/>
    </location>
    <ligand>
        <name>substrate</name>
    </ligand>
</feature>
<dbReference type="SUPFAM" id="SSF55920">
    <property type="entry name" value="Creatinase/aminopeptidase"/>
    <property type="match status" value="1"/>
</dbReference>
<dbReference type="Proteomes" id="UP000184139">
    <property type="component" value="Unassembled WGS sequence"/>
</dbReference>
<gene>
    <name evidence="6" type="primary">map</name>
    <name evidence="9" type="ORF">SAMN02745124_03633</name>
</gene>
<evidence type="ECO:0000256" key="1">
    <source>
        <dbReference type="ARBA" id="ARBA00002521"/>
    </source>
</evidence>
<comment type="similarity">
    <text evidence="6">Belongs to the peptidase M24A family. Methionine aminopeptidase type 1 subfamily.</text>
</comment>
<evidence type="ECO:0000313" key="10">
    <source>
        <dbReference type="Proteomes" id="UP000184139"/>
    </source>
</evidence>
<evidence type="ECO:0000256" key="2">
    <source>
        <dbReference type="ARBA" id="ARBA00022438"/>
    </source>
</evidence>
<dbReference type="InterPro" id="IPR001714">
    <property type="entry name" value="Pept_M24_MAP"/>
</dbReference>
<feature type="domain" description="Peptidase M24" evidence="8">
    <location>
        <begin position="22"/>
        <end position="251"/>
    </location>
</feature>
<dbReference type="AlphaFoldDB" id="A0A1M5Y6I8"/>
<feature type="binding site" evidence="6">
    <location>
        <position position="244"/>
    </location>
    <ligand>
        <name>a divalent metal cation</name>
        <dbReference type="ChEBI" id="CHEBI:60240"/>
        <label>2</label>
        <note>catalytic</note>
    </ligand>
</feature>
<feature type="binding site" evidence="6">
    <location>
        <position position="180"/>
    </location>
    <ligand>
        <name>a divalent metal cation</name>
        <dbReference type="ChEBI" id="CHEBI:60240"/>
        <label>2</label>
        <note>catalytic</note>
    </ligand>
</feature>
<dbReference type="RefSeq" id="WP_073378301.1">
    <property type="nucleotide sequence ID" value="NZ_FQXS01000028.1"/>
</dbReference>
<protein>
    <recommendedName>
        <fullName evidence="6 7">Methionine aminopeptidase</fullName>
        <shortName evidence="6">MAP</shortName>
        <shortName evidence="6">MetAP</shortName>
        <ecNumber evidence="6 7">3.4.11.18</ecNumber>
    </recommendedName>
    <alternativeName>
        <fullName evidence="6">Peptidase M</fullName>
    </alternativeName>
</protein>
<dbReference type="GO" id="GO:0005829">
    <property type="term" value="C:cytosol"/>
    <property type="evidence" value="ECO:0007669"/>
    <property type="project" value="TreeGrafter"/>
</dbReference>
<reference evidence="9 10" key="1">
    <citation type="submission" date="2016-11" db="EMBL/GenBank/DDBJ databases">
        <authorList>
            <person name="Jaros S."/>
            <person name="Januszkiewicz K."/>
            <person name="Wedrychowicz H."/>
        </authorList>
    </citation>
    <scope>NUCLEOTIDE SEQUENCE [LARGE SCALE GENOMIC DNA]</scope>
    <source>
        <strain evidence="9 10">DSM 9705</strain>
    </source>
</reference>
<keyword evidence="3 6" id="KW-0645">Protease</keyword>
<dbReference type="GO" id="GO:0070006">
    <property type="term" value="F:metalloaminopeptidase activity"/>
    <property type="evidence" value="ECO:0007669"/>
    <property type="project" value="UniProtKB-UniRule"/>
</dbReference>
<feature type="binding site" evidence="6">
    <location>
        <position position="117"/>
    </location>
    <ligand>
        <name>a divalent metal cation</name>
        <dbReference type="ChEBI" id="CHEBI:60240"/>
        <label>2</label>
        <note>catalytic</note>
    </ligand>
</feature>
<evidence type="ECO:0000256" key="5">
    <source>
        <dbReference type="ARBA" id="ARBA00022801"/>
    </source>
</evidence>
<sequence>MFSRAQAPAGKSITLKSRDEIEIMAEANRIVAEVLVMMQKSVEPGISTWELDQMAEELCSKRQAVPAFKGYRGFPGSLCVSINEEVVHGIPSRKRKLKKGDIISVDFGTFYKGYYGDSAVTIPVGRIDALKSKLLQVTEESLSKAIEKVQVGNRIADISAAVQDWVERHGFSVVRQFVGHGIGSELHEGPEIPNFLQNGATPRLLEGMVLAIEPMVNIGTHQVKVLRDGWTVITADHKASAHFEHSIAVTADGPLVLSSREELS</sequence>
<evidence type="ECO:0000256" key="7">
    <source>
        <dbReference type="RuleBase" id="RU003653"/>
    </source>
</evidence>
<keyword evidence="2 6" id="KW-0031">Aminopeptidase</keyword>
<comment type="cofactor">
    <cofactor evidence="6">
        <name>Co(2+)</name>
        <dbReference type="ChEBI" id="CHEBI:48828"/>
    </cofactor>
    <cofactor evidence="6">
        <name>Zn(2+)</name>
        <dbReference type="ChEBI" id="CHEBI:29105"/>
    </cofactor>
    <cofactor evidence="6">
        <name>Mn(2+)</name>
        <dbReference type="ChEBI" id="CHEBI:29035"/>
    </cofactor>
    <cofactor evidence="6">
        <name>Fe(2+)</name>
        <dbReference type="ChEBI" id="CHEBI:29033"/>
    </cofactor>
    <text evidence="6">Binds 2 divalent metal cations per subunit. Has a high-affinity and a low affinity metal-binding site. The true nature of the physiological cofactor is under debate. The enzyme is active with cobalt, zinc, manganese or divalent iron ions. Most likely, methionine aminopeptidases function as mononuclear Fe(2+)-metalloproteases under physiological conditions, and the catalytically relevant metal-binding site has been assigned to the histidine-containing high-affinity site.</text>
</comment>
<dbReference type="InterPro" id="IPR000994">
    <property type="entry name" value="Pept_M24"/>
</dbReference>
<dbReference type="STRING" id="1121409.SAMN02745124_03633"/>
<evidence type="ECO:0000313" key="9">
    <source>
        <dbReference type="EMBL" id="SHI07103.1"/>
    </source>
</evidence>
<keyword evidence="4 6" id="KW-0479">Metal-binding</keyword>
<name>A0A1M5Y6I8_9BACT</name>
<dbReference type="InterPro" id="IPR036005">
    <property type="entry name" value="Creatinase/aminopeptidase-like"/>
</dbReference>
<comment type="catalytic activity">
    <reaction evidence="6 7">
        <text>Release of N-terminal amino acids, preferentially methionine, from peptides and arylamides.</text>
        <dbReference type="EC" id="3.4.11.18"/>
    </reaction>
</comment>
<comment type="subunit">
    <text evidence="6">Monomer.</text>
</comment>
<feature type="binding site" evidence="6">
    <location>
        <position position="187"/>
    </location>
    <ligand>
        <name>substrate</name>
    </ligand>
</feature>
<dbReference type="CDD" id="cd01086">
    <property type="entry name" value="MetAP1"/>
    <property type="match status" value="1"/>
</dbReference>
<dbReference type="GO" id="GO:0006508">
    <property type="term" value="P:proteolysis"/>
    <property type="evidence" value="ECO:0007669"/>
    <property type="project" value="UniProtKB-KW"/>
</dbReference>
<dbReference type="PANTHER" id="PTHR43330">
    <property type="entry name" value="METHIONINE AMINOPEPTIDASE"/>
    <property type="match status" value="1"/>
</dbReference>
<feature type="binding site" evidence="6">
    <location>
        <position position="117"/>
    </location>
    <ligand>
        <name>a divalent metal cation</name>
        <dbReference type="ChEBI" id="CHEBI:60240"/>
        <label>1</label>
    </ligand>
</feature>
<dbReference type="GO" id="GO:0046872">
    <property type="term" value="F:metal ion binding"/>
    <property type="evidence" value="ECO:0007669"/>
    <property type="project" value="UniProtKB-UniRule"/>
</dbReference>
<organism evidence="9 10">
    <name type="scientific">Desulfofustis glycolicus DSM 9705</name>
    <dbReference type="NCBI Taxonomy" id="1121409"/>
    <lineage>
        <taxon>Bacteria</taxon>
        <taxon>Pseudomonadati</taxon>
        <taxon>Thermodesulfobacteriota</taxon>
        <taxon>Desulfobulbia</taxon>
        <taxon>Desulfobulbales</taxon>
        <taxon>Desulfocapsaceae</taxon>
        <taxon>Desulfofustis</taxon>
    </lineage>
</organism>
<keyword evidence="5 6" id="KW-0378">Hydrolase</keyword>
<evidence type="ECO:0000256" key="4">
    <source>
        <dbReference type="ARBA" id="ARBA00022723"/>
    </source>
</evidence>
<feature type="binding site" evidence="6">
    <location>
        <position position="106"/>
    </location>
    <ligand>
        <name>a divalent metal cation</name>
        <dbReference type="ChEBI" id="CHEBI:60240"/>
        <label>1</label>
    </ligand>
</feature>
<dbReference type="EC" id="3.4.11.18" evidence="6 7"/>
<evidence type="ECO:0000259" key="8">
    <source>
        <dbReference type="Pfam" id="PF00557"/>
    </source>
</evidence>
<proteinExistence type="inferred from homology"/>
<dbReference type="HAMAP" id="MF_01974">
    <property type="entry name" value="MetAP_1"/>
    <property type="match status" value="1"/>
</dbReference>
<accession>A0A1M5Y6I8</accession>
<dbReference type="InterPro" id="IPR002467">
    <property type="entry name" value="Pept_M24A_MAP1"/>
</dbReference>